<keyword evidence="1" id="KW-1133">Transmembrane helix</keyword>
<accession>A0ABW7QAJ8</accession>
<gene>
    <name evidence="3" type="ORF">ACH3VR_13980</name>
</gene>
<dbReference type="Proteomes" id="UP001610861">
    <property type="component" value="Unassembled WGS sequence"/>
</dbReference>
<keyword evidence="1" id="KW-0812">Transmembrane</keyword>
<comment type="caution">
    <text evidence="3">The sequence shown here is derived from an EMBL/GenBank/DDBJ whole genome shotgun (WGS) entry which is preliminary data.</text>
</comment>
<feature type="domain" description="Anti-sigma K factor RskA C-terminal" evidence="2">
    <location>
        <begin position="110"/>
        <end position="234"/>
    </location>
</feature>
<feature type="transmembrane region" description="Helical" evidence="1">
    <location>
        <begin position="106"/>
        <end position="128"/>
    </location>
</feature>
<evidence type="ECO:0000259" key="2">
    <source>
        <dbReference type="Pfam" id="PF10099"/>
    </source>
</evidence>
<evidence type="ECO:0000313" key="4">
    <source>
        <dbReference type="Proteomes" id="UP001610861"/>
    </source>
</evidence>
<keyword evidence="4" id="KW-1185">Reference proteome</keyword>
<reference evidence="3 4" key="1">
    <citation type="submission" date="2024-09" db="EMBL/GenBank/DDBJ databases">
        <authorList>
            <person name="Pan X."/>
        </authorList>
    </citation>
    <scope>NUCLEOTIDE SEQUENCE [LARGE SCALE GENOMIC DNA]</scope>
    <source>
        <strain evidence="3 4">B2969</strain>
    </source>
</reference>
<dbReference type="Pfam" id="PF10099">
    <property type="entry name" value="RskA_C"/>
    <property type="match status" value="1"/>
</dbReference>
<sequence>MSHLDPEQLALIALGEPVASDQEREHLASCPVCRAELAELSHAALVARSTMDELELDAPPARVWDGIVAELGLAGASAQTAASASPVTSPERPATEPSAPRRRSRWIWVLAASLVLVLAIGGAVWIGIGMLRPDSIATAALDAFPDHPKASGTAQVDESRDGARTLTVTLEGEAKSSEYREVWLIRNDGGALISLGVLEGSSGSFAIPDGVDLSQYDLVDISFEPVDGNPAHSGDSIVRGRLSFA</sequence>
<dbReference type="InterPro" id="IPR018764">
    <property type="entry name" value="RskA_C"/>
</dbReference>
<evidence type="ECO:0000256" key="1">
    <source>
        <dbReference type="SAM" id="Phobius"/>
    </source>
</evidence>
<dbReference type="RefSeq" id="WP_397556918.1">
    <property type="nucleotide sequence ID" value="NZ_JBIQWL010000004.1"/>
</dbReference>
<protein>
    <submittedName>
        <fullName evidence="3">Anti-sigma factor</fullName>
    </submittedName>
</protein>
<organism evidence="3 4">
    <name type="scientific">Microbacterium alkaliflavum</name>
    <dbReference type="NCBI Taxonomy" id="3248839"/>
    <lineage>
        <taxon>Bacteria</taxon>
        <taxon>Bacillati</taxon>
        <taxon>Actinomycetota</taxon>
        <taxon>Actinomycetes</taxon>
        <taxon>Micrococcales</taxon>
        <taxon>Microbacteriaceae</taxon>
        <taxon>Microbacterium</taxon>
    </lineage>
</organism>
<evidence type="ECO:0000313" key="3">
    <source>
        <dbReference type="EMBL" id="MFH8251477.1"/>
    </source>
</evidence>
<proteinExistence type="predicted"/>
<name>A0ABW7QAJ8_9MICO</name>
<dbReference type="EMBL" id="JBIQWL010000004">
    <property type="protein sequence ID" value="MFH8251477.1"/>
    <property type="molecule type" value="Genomic_DNA"/>
</dbReference>
<keyword evidence="1" id="KW-0472">Membrane</keyword>